<proteinExistence type="predicted"/>
<gene>
    <name evidence="1" type="primary">SCARB2</name>
</gene>
<protein>
    <submittedName>
        <fullName evidence="1">Alternative protein SCARB2</fullName>
    </submittedName>
</protein>
<evidence type="ECO:0000313" key="1">
    <source>
        <dbReference type="EMBL" id="CCO13808.1"/>
    </source>
</evidence>
<organism evidence="1">
    <name type="scientific">Homo sapiens</name>
    <name type="common">Human</name>
    <dbReference type="NCBI Taxonomy" id="9606"/>
    <lineage>
        <taxon>Eukaryota</taxon>
        <taxon>Metazoa</taxon>
        <taxon>Chordata</taxon>
        <taxon>Craniata</taxon>
        <taxon>Vertebrata</taxon>
        <taxon>Euteleostomi</taxon>
        <taxon>Mammalia</taxon>
        <taxon>Eutheria</taxon>
        <taxon>Euarchontoglires</taxon>
        <taxon>Primates</taxon>
        <taxon>Haplorrhini</taxon>
        <taxon>Catarrhini</taxon>
        <taxon>Hominidae</taxon>
        <taxon>Homo</taxon>
    </lineage>
</organism>
<accession>L0R538</accession>
<dbReference type="AlphaFoldDB" id="L0R538"/>
<dbReference type="EMBL" id="HF548097">
    <property type="protein sequence ID" value="CCO13808.1"/>
    <property type="molecule type" value="Genomic_DNA"/>
</dbReference>
<sequence>MVLRHLTPGRSPLCLCILSSISSMSPIQRRSSEGRPLGWKKWGHTPTGNSETKQIFNLEIMEQQYLLLATRPMFLNETNLLETLKLT</sequence>
<dbReference type="OrthoDB" id="18585at2759"/>
<reference evidence="1" key="1">
    <citation type="submission" date="2012-10" db="EMBL/GenBank/DDBJ databases">
        <title>Direct identification of alternative open reading frame translation products in human.</title>
        <authorList>
            <person name="Vanderperre B."/>
            <person name="Lucier J.-F."/>
            <person name="Motard J."/>
            <person name="Tremblay G."/>
            <person name="Vanderperre S."/>
            <person name="Wisztorski M."/>
            <person name="Salzet M."/>
            <person name="Boisvert F.-M."/>
            <person name="Roucou X."/>
        </authorList>
    </citation>
    <scope>NUCLEOTIDE SEQUENCE</scope>
</reference>
<name>L0R538_HUMAN</name>
<dbReference type="ChiTaRS" id="SCARB2">
    <property type="organism name" value="human"/>
</dbReference>